<reference evidence="1" key="1">
    <citation type="submission" date="2021-06" db="EMBL/GenBank/DDBJ databases">
        <authorList>
            <person name="Kallberg Y."/>
            <person name="Tangrot J."/>
            <person name="Rosling A."/>
        </authorList>
    </citation>
    <scope>NUCLEOTIDE SEQUENCE</scope>
    <source>
        <strain evidence="1">MA453B</strain>
    </source>
</reference>
<dbReference type="OrthoDB" id="2362481at2759"/>
<organism evidence="1 2">
    <name type="scientific">Dentiscutata erythropus</name>
    <dbReference type="NCBI Taxonomy" id="1348616"/>
    <lineage>
        <taxon>Eukaryota</taxon>
        <taxon>Fungi</taxon>
        <taxon>Fungi incertae sedis</taxon>
        <taxon>Mucoromycota</taxon>
        <taxon>Glomeromycotina</taxon>
        <taxon>Glomeromycetes</taxon>
        <taxon>Diversisporales</taxon>
        <taxon>Gigasporaceae</taxon>
        <taxon>Dentiscutata</taxon>
    </lineage>
</organism>
<sequence>MTIRSYTLPTKPILRFLQSSSQSLTAFIYVDGTIEIHPSKASTGPPLRIDDDPTFLLLLDVPHNSNEPTTSLVVTFHIHLKERAGSFEVRAYEFLPNLENSNGGSAFGLIPIVLQVGEERLVKDFKSSLKNKQVSNFFFYSLTASVASCPKYITGYGQRVVMLCESNEIILWNLKKHWDSSLRFEWHSTISLPNSYPVTSLCVTQSFIFFSSTNFKSKLDEECLCVITIKKLLAGKFCGCYHREDNFINNKIFETEIDENEEDRIGNGNTEKGDKKGVNTIQMRAQAPRLGCLSECGHLCLIPLNNIVWKNNINEATIYDTILLYTTLPTLFILSACIKTIILPISSKSRKTSLDDALSETKYHTVFSCFPLKDFPIPNSTGVNLVKKSSSINDTGNVEWGSILVGRNGPSVVVIENPSDKYSVNIGEQDTQILSQQSGEMLMASWASMPFDATDGSHSTVYIVAVDQDDMRGLNFQNDFISSLALTGTRGNKEKECENDSISAFNDISFKTIGDTTLLWHVISCRLIRAIFATSHIMDVCAQGTDIIIVAGSRETTLYIGKWCG</sequence>
<dbReference type="EMBL" id="CAJVPY010001954">
    <property type="protein sequence ID" value="CAG8543015.1"/>
    <property type="molecule type" value="Genomic_DNA"/>
</dbReference>
<evidence type="ECO:0000313" key="1">
    <source>
        <dbReference type="EMBL" id="CAG8543015.1"/>
    </source>
</evidence>
<accession>A0A9N9FMA3</accession>
<proteinExistence type="predicted"/>
<dbReference type="AlphaFoldDB" id="A0A9N9FMA3"/>
<dbReference type="Proteomes" id="UP000789405">
    <property type="component" value="Unassembled WGS sequence"/>
</dbReference>
<gene>
    <name evidence="1" type="ORF">DERYTH_LOCUS4896</name>
</gene>
<evidence type="ECO:0000313" key="2">
    <source>
        <dbReference type="Proteomes" id="UP000789405"/>
    </source>
</evidence>
<name>A0A9N9FMA3_9GLOM</name>
<comment type="caution">
    <text evidence="1">The sequence shown here is derived from an EMBL/GenBank/DDBJ whole genome shotgun (WGS) entry which is preliminary data.</text>
</comment>
<keyword evidence="2" id="KW-1185">Reference proteome</keyword>
<protein>
    <submittedName>
        <fullName evidence="1">7133_t:CDS:1</fullName>
    </submittedName>
</protein>